<evidence type="ECO:0000313" key="2">
    <source>
        <dbReference type="EMBL" id="NYH82343.1"/>
    </source>
</evidence>
<dbReference type="InterPro" id="IPR037401">
    <property type="entry name" value="SnoaL-like"/>
</dbReference>
<evidence type="ECO:0000313" key="5">
    <source>
        <dbReference type="Proteomes" id="UP000533017"/>
    </source>
</evidence>
<evidence type="ECO:0000313" key="4">
    <source>
        <dbReference type="Proteomes" id="UP000199052"/>
    </source>
</evidence>
<dbReference type="OrthoDB" id="4941530at2"/>
<accession>A0A1I2R6R5</accession>
<protein>
    <submittedName>
        <fullName evidence="3">SnoaL-like domain-containing protein</fullName>
    </submittedName>
</protein>
<feature type="domain" description="SnoaL-like" evidence="1">
    <location>
        <begin position="9"/>
        <end position="136"/>
    </location>
</feature>
<dbReference type="RefSeq" id="WP_092883102.1">
    <property type="nucleotide sequence ID" value="NZ_FOOI01000005.1"/>
</dbReference>
<dbReference type="Proteomes" id="UP000533017">
    <property type="component" value="Unassembled WGS sequence"/>
</dbReference>
<name>A0A1I2R6R5_9ACTN</name>
<dbReference type="EMBL" id="FOOI01000005">
    <property type="protein sequence ID" value="SFG36100.1"/>
    <property type="molecule type" value="Genomic_DNA"/>
</dbReference>
<gene>
    <name evidence="2" type="ORF">FHR37_001194</name>
    <name evidence="3" type="ORF">SAMN05421678_105251</name>
</gene>
<reference evidence="3 4" key="1">
    <citation type="submission" date="2016-10" db="EMBL/GenBank/DDBJ databases">
        <authorList>
            <person name="de Groot N.N."/>
        </authorList>
    </citation>
    <scope>NUCLEOTIDE SEQUENCE [LARGE SCALE GENOMIC DNA]</scope>
    <source>
        <strain evidence="3 4">CPCC 202808</strain>
    </source>
</reference>
<dbReference type="CDD" id="cd00531">
    <property type="entry name" value="NTF2_like"/>
    <property type="match status" value="1"/>
</dbReference>
<reference evidence="2 5" key="2">
    <citation type="submission" date="2020-07" db="EMBL/GenBank/DDBJ databases">
        <title>Sequencing the genomes of 1000 actinobacteria strains.</title>
        <authorList>
            <person name="Klenk H.-P."/>
        </authorList>
    </citation>
    <scope>NUCLEOTIDE SEQUENCE [LARGE SCALE GENOMIC DNA]</scope>
    <source>
        <strain evidence="2 5">DSM 45117</strain>
    </source>
</reference>
<evidence type="ECO:0000259" key="1">
    <source>
        <dbReference type="Pfam" id="PF13577"/>
    </source>
</evidence>
<dbReference type="Proteomes" id="UP000199052">
    <property type="component" value="Unassembled WGS sequence"/>
</dbReference>
<organism evidence="3 4">
    <name type="scientific">Actinopolymorpha cephalotaxi</name>
    <dbReference type="NCBI Taxonomy" id="504797"/>
    <lineage>
        <taxon>Bacteria</taxon>
        <taxon>Bacillati</taxon>
        <taxon>Actinomycetota</taxon>
        <taxon>Actinomycetes</taxon>
        <taxon>Propionibacteriales</taxon>
        <taxon>Actinopolymorphaceae</taxon>
        <taxon>Actinopolymorpha</taxon>
    </lineage>
</organism>
<dbReference type="Gene3D" id="3.10.450.50">
    <property type="match status" value="1"/>
</dbReference>
<dbReference type="EMBL" id="JACBZA010000001">
    <property type="protein sequence ID" value="NYH82343.1"/>
    <property type="molecule type" value="Genomic_DNA"/>
</dbReference>
<proteinExistence type="predicted"/>
<dbReference type="SUPFAM" id="SSF54427">
    <property type="entry name" value="NTF2-like"/>
    <property type="match status" value="1"/>
</dbReference>
<dbReference type="AlphaFoldDB" id="A0A1I2R6R5"/>
<dbReference type="InterPro" id="IPR032710">
    <property type="entry name" value="NTF2-like_dom_sf"/>
</dbReference>
<dbReference type="Pfam" id="PF13577">
    <property type="entry name" value="SnoaL_4"/>
    <property type="match status" value="1"/>
</dbReference>
<sequence>MDDLATRVRRLEDRAAISETVVNYCLNVDRRDWATFTRCFTDPVLTEYRDGRPASSTSRAELVALISEALDGFTLTQHLSTNHVITFDAADPDRATCVSAMYAQHLIQGSPNGEFYLLRAIYTNHLRRTSDGWRIEGIETERRWEEGNLTAVDEAIQRTRRARSGQED</sequence>
<evidence type="ECO:0000313" key="3">
    <source>
        <dbReference type="EMBL" id="SFG36100.1"/>
    </source>
</evidence>
<keyword evidence="5" id="KW-1185">Reference proteome</keyword>